<evidence type="ECO:0000256" key="2">
    <source>
        <dbReference type="PIRSR" id="PIRSR000137-2"/>
    </source>
</evidence>
<dbReference type="GO" id="GO:0050660">
    <property type="term" value="F:flavin adenine dinucleotide binding"/>
    <property type="evidence" value="ECO:0007669"/>
    <property type="project" value="InterPro"/>
</dbReference>
<dbReference type="PIRSF" id="PIRSF000137">
    <property type="entry name" value="Alcohol_oxidase"/>
    <property type="match status" value="1"/>
</dbReference>
<proteinExistence type="inferred from homology"/>
<dbReference type="Gene3D" id="3.30.560.10">
    <property type="entry name" value="Glucose Oxidase, domain 3"/>
    <property type="match status" value="1"/>
</dbReference>
<accession>A0A9N9MR18</accession>
<dbReference type="InterPro" id="IPR000172">
    <property type="entry name" value="GMC_OxRdtase_N"/>
</dbReference>
<feature type="binding site" evidence="2">
    <location>
        <position position="141"/>
    </location>
    <ligand>
        <name>FAD</name>
        <dbReference type="ChEBI" id="CHEBI:57692"/>
    </ligand>
</feature>
<feature type="domain" description="Glucose-methanol-choline oxidoreductase N-terminal" evidence="5">
    <location>
        <begin position="318"/>
        <end position="332"/>
    </location>
</feature>
<dbReference type="InterPro" id="IPR036188">
    <property type="entry name" value="FAD/NAD-bd_sf"/>
</dbReference>
<evidence type="ECO:0000256" key="3">
    <source>
        <dbReference type="RuleBase" id="RU003968"/>
    </source>
</evidence>
<evidence type="ECO:0000256" key="1">
    <source>
        <dbReference type="ARBA" id="ARBA00010790"/>
    </source>
</evidence>
<dbReference type="OrthoDB" id="269227at2759"/>
<dbReference type="PANTHER" id="PTHR11552:SF217">
    <property type="entry name" value="GLUCOSE DEHYDROGENASE [FAD, QUINONE]"/>
    <property type="match status" value="1"/>
</dbReference>
<dbReference type="AlphaFoldDB" id="A0A9N9MR18"/>
<dbReference type="Proteomes" id="UP001152799">
    <property type="component" value="Chromosome 4"/>
</dbReference>
<sequence>MFSEQCSSNLNSYGPSLAQTCNGTSFLVFMTLVDALLRDSCKVSDAQGRIIPKQVPDPEYDFVIIGSGTGGSTVAGRLAEIKQWKILLIEAGDDEPVGTQVPSFATNYLDTSIDWGFKTEPEPVGCQGFEEKRCSWPRGKVLGGTSVINGMMFMRGTPKDYEKWVDAGNTEWSFDQLIPDFKSYEDARDIGLIDLKNRGRGGPVTIQKFRYQPPIAWDILRGGQQIGYNISDDLNGDNINGFAVAEMNNRDGIRLSLAKAFVRPQKNNKNFHVMLNTTASKIIIEEKNGEKYASAVNLIYNNQIFTVNVKKEVIVSAGAVQTPQVLLLSGIGSEEILQPVGIDQVHNLTAVGKGLQNHVSFEMETSIDRSDVNMLNFRTVREYLSNQTGPMSSTGLGQLTARIHSEYSTADNPDIQFYFSGLDDECARTGIPGELNDITNPRKRQNVFINPTYLHTKSKGYIGLHSNNPFDPPKIVANYLTEEQDIKGLRAGIRIVQKLIESPILKEKYGMMLENKTYGTCAEQHQWDSDDYWTCAIKYNTRHENHQGSSCKMGNATNPEACVNQKLQLHGIENIRIMDASVFPTLPSANPQASIIMVAERGARFIKELYLNTVK</sequence>
<reference evidence="6" key="1">
    <citation type="submission" date="2022-01" db="EMBL/GenBank/DDBJ databases">
        <authorList>
            <person name="King R."/>
        </authorList>
    </citation>
    <scope>NUCLEOTIDE SEQUENCE</scope>
</reference>
<dbReference type="InterPro" id="IPR007867">
    <property type="entry name" value="GMC_OxRtase_C"/>
</dbReference>
<dbReference type="SUPFAM" id="SSF54373">
    <property type="entry name" value="FAD-linked reductases, C-terminal domain"/>
    <property type="match status" value="1"/>
</dbReference>
<dbReference type="PANTHER" id="PTHR11552">
    <property type="entry name" value="GLUCOSE-METHANOL-CHOLINE GMC OXIDOREDUCTASE"/>
    <property type="match status" value="1"/>
</dbReference>
<feature type="domain" description="Glucose-methanol-choline oxidoreductase N-terminal" evidence="4">
    <location>
        <begin position="139"/>
        <end position="162"/>
    </location>
</feature>
<dbReference type="PROSITE" id="PS00624">
    <property type="entry name" value="GMC_OXRED_2"/>
    <property type="match status" value="1"/>
</dbReference>
<evidence type="ECO:0000259" key="5">
    <source>
        <dbReference type="PROSITE" id="PS00624"/>
    </source>
</evidence>
<dbReference type="EMBL" id="OU892280">
    <property type="protein sequence ID" value="CAG9768182.1"/>
    <property type="molecule type" value="Genomic_DNA"/>
</dbReference>
<gene>
    <name evidence="6" type="ORF">CEUTPL_LOCUS8729</name>
</gene>
<comment type="cofactor">
    <cofactor evidence="2">
        <name>FAD</name>
        <dbReference type="ChEBI" id="CHEBI:57692"/>
    </cofactor>
</comment>
<dbReference type="GO" id="GO:0016614">
    <property type="term" value="F:oxidoreductase activity, acting on CH-OH group of donors"/>
    <property type="evidence" value="ECO:0007669"/>
    <property type="project" value="InterPro"/>
</dbReference>
<dbReference type="InterPro" id="IPR012132">
    <property type="entry name" value="GMC_OxRdtase"/>
</dbReference>
<dbReference type="PROSITE" id="PS00623">
    <property type="entry name" value="GMC_OXRED_1"/>
    <property type="match status" value="1"/>
</dbReference>
<evidence type="ECO:0000313" key="7">
    <source>
        <dbReference type="Proteomes" id="UP001152799"/>
    </source>
</evidence>
<name>A0A9N9MR18_9CUCU</name>
<dbReference type="Gene3D" id="3.50.50.60">
    <property type="entry name" value="FAD/NAD(P)-binding domain"/>
    <property type="match status" value="1"/>
</dbReference>
<dbReference type="SUPFAM" id="SSF51905">
    <property type="entry name" value="FAD/NAD(P)-binding domain"/>
    <property type="match status" value="1"/>
</dbReference>
<keyword evidence="3" id="KW-0285">Flavoprotein</keyword>
<keyword evidence="2 3" id="KW-0274">FAD</keyword>
<comment type="similarity">
    <text evidence="1 3">Belongs to the GMC oxidoreductase family.</text>
</comment>
<dbReference type="Pfam" id="PF05199">
    <property type="entry name" value="GMC_oxred_C"/>
    <property type="match status" value="1"/>
</dbReference>
<dbReference type="Pfam" id="PF00732">
    <property type="entry name" value="GMC_oxred_N"/>
    <property type="match status" value="1"/>
</dbReference>
<feature type="binding site" evidence="2">
    <location>
        <position position="145"/>
    </location>
    <ligand>
        <name>FAD</name>
        <dbReference type="ChEBI" id="CHEBI:57692"/>
    </ligand>
</feature>
<protein>
    <recommendedName>
        <fullName evidence="4 5">Glucose-methanol-choline oxidoreductase N-terminal domain-containing protein</fullName>
    </recommendedName>
</protein>
<evidence type="ECO:0000313" key="6">
    <source>
        <dbReference type="EMBL" id="CAG9768182.1"/>
    </source>
</evidence>
<keyword evidence="7" id="KW-1185">Reference proteome</keyword>
<organism evidence="6 7">
    <name type="scientific">Ceutorhynchus assimilis</name>
    <name type="common">cabbage seed weevil</name>
    <dbReference type="NCBI Taxonomy" id="467358"/>
    <lineage>
        <taxon>Eukaryota</taxon>
        <taxon>Metazoa</taxon>
        <taxon>Ecdysozoa</taxon>
        <taxon>Arthropoda</taxon>
        <taxon>Hexapoda</taxon>
        <taxon>Insecta</taxon>
        <taxon>Pterygota</taxon>
        <taxon>Neoptera</taxon>
        <taxon>Endopterygota</taxon>
        <taxon>Coleoptera</taxon>
        <taxon>Polyphaga</taxon>
        <taxon>Cucujiformia</taxon>
        <taxon>Curculionidae</taxon>
        <taxon>Ceutorhynchinae</taxon>
        <taxon>Ceutorhynchus</taxon>
    </lineage>
</organism>
<feature type="binding site" evidence="2">
    <location>
        <begin position="591"/>
        <end position="592"/>
    </location>
    <ligand>
        <name>FAD</name>
        <dbReference type="ChEBI" id="CHEBI:57692"/>
    </ligand>
</feature>
<evidence type="ECO:0000259" key="4">
    <source>
        <dbReference type="PROSITE" id="PS00623"/>
    </source>
</evidence>